<evidence type="ECO:0000256" key="2">
    <source>
        <dbReference type="ARBA" id="ARBA00023125"/>
    </source>
</evidence>
<dbReference type="GO" id="GO:0003677">
    <property type="term" value="F:DNA binding"/>
    <property type="evidence" value="ECO:0007669"/>
    <property type="project" value="UniProtKB-UniRule"/>
</dbReference>
<dbReference type="OrthoDB" id="3474596at2"/>
<dbReference type="Proteomes" id="UP000245166">
    <property type="component" value="Unassembled WGS sequence"/>
</dbReference>
<evidence type="ECO:0000256" key="1">
    <source>
        <dbReference type="ARBA" id="ARBA00023015"/>
    </source>
</evidence>
<gene>
    <name evidence="6" type="ORF">C8046_13880</name>
</gene>
<keyword evidence="7" id="KW-1185">Reference proteome</keyword>
<sequence>MASSGGSGGGRRTAEDTRRRLLDAADVVLREHGYAGTSARVVASAAEVNAALIFYHFGGVDALLLAALDRSSTERLAMHRETAAAARTVEELVAAAITIYRTDVERGYLAQFSELVAAAVTKPELRAELAERTQVWVTFIEESWERVVGGTPLGAMLPTRDVANAAITFYLGVNLFSVLDPDGARTESVLALATKLAPQTRLLTIRVPGRRRGARPT</sequence>
<feature type="DNA-binding region" description="H-T-H motif" evidence="4">
    <location>
        <begin position="38"/>
        <end position="57"/>
    </location>
</feature>
<dbReference type="EMBL" id="PYHR01000002">
    <property type="protein sequence ID" value="PWD52562.1"/>
    <property type="molecule type" value="Genomic_DNA"/>
</dbReference>
<dbReference type="InterPro" id="IPR009057">
    <property type="entry name" value="Homeodomain-like_sf"/>
</dbReference>
<keyword evidence="2 4" id="KW-0238">DNA-binding</keyword>
<reference evidence="6 7" key="1">
    <citation type="submission" date="2018-03" db="EMBL/GenBank/DDBJ databases">
        <title>Genome assembly of novel Miniimonas species PCH200.</title>
        <authorList>
            <person name="Thakur V."/>
            <person name="Kumar V."/>
            <person name="Singh D."/>
        </authorList>
    </citation>
    <scope>NUCLEOTIDE SEQUENCE [LARGE SCALE GENOMIC DNA]</scope>
    <source>
        <strain evidence="6 7">PCH200</strain>
    </source>
</reference>
<dbReference type="InterPro" id="IPR036271">
    <property type="entry name" value="Tet_transcr_reg_TetR-rel_C_sf"/>
</dbReference>
<dbReference type="AlphaFoldDB" id="A0A2U2A069"/>
<name>A0A2U2A069_9MICO</name>
<keyword evidence="3" id="KW-0804">Transcription</keyword>
<dbReference type="InterPro" id="IPR001647">
    <property type="entry name" value="HTH_TetR"/>
</dbReference>
<evidence type="ECO:0000256" key="3">
    <source>
        <dbReference type="ARBA" id="ARBA00023163"/>
    </source>
</evidence>
<dbReference type="PRINTS" id="PR00455">
    <property type="entry name" value="HTHTETR"/>
</dbReference>
<comment type="caution">
    <text evidence="6">The sequence shown here is derived from an EMBL/GenBank/DDBJ whole genome shotgun (WGS) entry which is preliminary data.</text>
</comment>
<protein>
    <submittedName>
        <fullName evidence="6">TetR family transcriptional regulator</fullName>
    </submittedName>
</protein>
<feature type="domain" description="HTH tetR-type" evidence="5">
    <location>
        <begin position="15"/>
        <end position="75"/>
    </location>
</feature>
<evidence type="ECO:0000256" key="4">
    <source>
        <dbReference type="PROSITE-ProRule" id="PRU00335"/>
    </source>
</evidence>
<dbReference type="SUPFAM" id="SSF48498">
    <property type="entry name" value="Tetracyclin repressor-like, C-terminal domain"/>
    <property type="match status" value="1"/>
</dbReference>
<evidence type="ECO:0000259" key="5">
    <source>
        <dbReference type="PROSITE" id="PS50977"/>
    </source>
</evidence>
<evidence type="ECO:0000313" key="6">
    <source>
        <dbReference type="EMBL" id="PWD52562.1"/>
    </source>
</evidence>
<dbReference type="Gene3D" id="1.10.357.10">
    <property type="entry name" value="Tetracycline Repressor, domain 2"/>
    <property type="match status" value="1"/>
</dbReference>
<dbReference type="Pfam" id="PF00440">
    <property type="entry name" value="TetR_N"/>
    <property type="match status" value="1"/>
</dbReference>
<dbReference type="SUPFAM" id="SSF46689">
    <property type="entry name" value="Homeodomain-like"/>
    <property type="match status" value="1"/>
</dbReference>
<organism evidence="6 7">
    <name type="scientific">Serinibacter arcticus</name>
    <dbReference type="NCBI Taxonomy" id="1655435"/>
    <lineage>
        <taxon>Bacteria</taxon>
        <taxon>Bacillati</taxon>
        <taxon>Actinomycetota</taxon>
        <taxon>Actinomycetes</taxon>
        <taxon>Micrococcales</taxon>
        <taxon>Beutenbergiaceae</taxon>
        <taxon>Serinibacter</taxon>
    </lineage>
</organism>
<proteinExistence type="predicted"/>
<evidence type="ECO:0000313" key="7">
    <source>
        <dbReference type="Proteomes" id="UP000245166"/>
    </source>
</evidence>
<accession>A0A2U2A069</accession>
<dbReference type="PROSITE" id="PS50977">
    <property type="entry name" value="HTH_TETR_2"/>
    <property type="match status" value="1"/>
</dbReference>
<dbReference type="RefSeq" id="WP_109230949.1">
    <property type="nucleotide sequence ID" value="NZ_PYHR01000002.1"/>
</dbReference>
<dbReference type="PANTHER" id="PTHR47506">
    <property type="entry name" value="TRANSCRIPTIONAL REGULATORY PROTEIN"/>
    <property type="match status" value="1"/>
</dbReference>
<keyword evidence="1" id="KW-0805">Transcription regulation</keyword>
<dbReference type="Gene3D" id="1.10.10.60">
    <property type="entry name" value="Homeodomain-like"/>
    <property type="match status" value="1"/>
</dbReference>
<dbReference type="PANTHER" id="PTHR47506:SF7">
    <property type="entry name" value="TRANSCRIPTIONAL REGULATORY PROTEIN"/>
    <property type="match status" value="1"/>
</dbReference>